<comment type="caution">
    <text evidence="2">The sequence shown here is derived from an EMBL/GenBank/DDBJ whole genome shotgun (WGS) entry which is preliminary data.</text>
</comment>
<dbReference type="AlphaFoldDB" id="A0A822XY75"/>
<gene>
    <name evidence="2" type="ORF">HUJ06_025624</name>
</gene>
<accession>A0A822XY75</accession>
<feature type="chain" id="PRO_5032582066" evidence="1">
    <location>
        <begin position="19"/>
        <end position="67"/>
    </location>
</feature>
<evidence type="ECO:0000256" key="1">
    <source>
        <dbReference type="SAM" id="SignalP"/>
    </source>
</evidence>
<evidence type="ECO:0000313" key="3">
    <source>
        <dbReference type="Proteomes" id="UP000607653"/>
    </source>
</evidence>
<name>A0A822XY75_NELNU</name>
<organism evidence="2 3">
    <name type="scientific">Nelumbo nucifera</name>
    <name type="common">Sacred lotus</name>
    <dbReference type="NCBI Taxonomy" id="4432"/>
    <lineage>
        <taxon>Eukaryota</taxon>
        <taxon>Viridiplantae</taxon>
        <taxon>Streptophyta</taxon>
        <taxon>Embryophyta</taxon>
        <taxon>Tracheophyta</taxon>
        <taxon>Spermatophyta</taxon>
        <taxon>Magnoliopsida</taxon>
        <taxon>Proteales</taxon>
        <taxon>Nelumbonaceae</taxon>
        <taxon>Nelumbo</taxon>
    </lineage>
</organism>
<reference evidence="2 3" key="1">
    <citation type="journal article" date="2020" name="Mol. Biol. Evol.">
        <title>Distinct Expression and Methylation Patterns for Genes with Different Fates following a Single Whole-Genome Duplication in Flowering Plants.</title>
        <authorList>
            <person name="Shi T."/>
            <person name="Rahmani R.S."/>
            <person name="Gugger P.F."/>
            <person name="Wang M."/>
            <person name="Li H."/>
            <person name="Zhang Y."/>
            <person name="Li Z."/>
            <person name="Wang Q."/>
            <person name="Van de Peer Y."/>
            <person name="Marchal K."/>
            <person name="Chen J."/>
        </authorList>
    </citation>
    <scope>NUCLEOTIDE SEQUENCE [LARGE SCALE GENOMIC DNA]</scope>
    <source>
        <tissue evidence="2">Leaf</tissue>
    </source>
</reference>
<protein>
    <submittedName>
        <fullName evidence="2">Uncharacterized protein</fullName>
    </submittedName>
</protein>
<proteinExistence type="predicted"/>
<keyword evidence="1" id="KW-0732">Signal</keyword>
<feature type="signal peptide" evidence="1">
    <location>
        <begin position="1"/>
        <end position="18"/>
    </location>
</feature>
<keyword evidence="3" id="KW-1185">Reference proteome</keyword>
<dbReference type="Proteomes" id="UP000607653">
    <property type="component" value="Unassembled WGS sequence"/>
</dbReference>
<dbReference type="EMBL" id="DUZY01000001">
    <property type="protein sequence ID" value="DAD24161.1"/>
    <property type="molecule type" value="Genomic_DNA"/>
</dbReference>
<sequence length="67" mass="7697">MGFLFLFFFSFLINWIDGRRRADMGQKIRASWAHVSGQAIGHMGHLGFGKSEMYFSRAHWASLTLVC</sequence>
<evidence type="ECO:0000313" key="2">
    <source>
        <dbReference type="EMBL" id="DAD24161.1"/>
    </source>
</evidence>